<feature type="compositionally biased region" description="Low complexity" evidence="2">
    <location>
        <begin position="198"/>
        <end position="253"/>
    </location>
</feature>
<sequence length="540" mass="56609">MPSHLRKRHEASLSSNAPAPGYAEAVMCADNHQPITFPQHAEDLGFGCRTLISRIAVPPGAGAMKCFLVFFLTLSSLLPLARAIDLAVQPQTLVGVPTLVAWNRDATDVPPVEFDLRFVQGGADAGLAFANIGADLTDQFGNVMVTFPSAGQFAIAAVVGNPPNTVLGMSNTITAIASVASTSSSAPVTPPTMLPTRSTTGAASSTTATSAASSTSSGASTSASSSSSATSSTSSSSTSASTSATHSASASTTPRPIAAIKQPANVTAIVAGILGTFLLIALLIALFLFLRHRRREQAQRWRDQRISFHKDLMVQRRDRDLPSIPTLGAASAENIAPGPPPPGLPPRINVDVEQGFPLPPPSPSVVTNSSRGSKERAAGPGPVPPSPIVGHLSPHPTRLGSGHIVPSPKGPRPSLKVKKTEQHTVTVTPPLRSAPIVATAPSAPTKPDSAAAAASVSSRTAKRTRRQKQIGDRIAMLSSQMAAVKSLFDREEEEGRRAEHRRVLEEMQREMVWLRDQEEGAWALGLTDVSPPGWARYMTP</sequence>
<dbReference type="InParanoid" id="A0A409VXQ6"/>
<keyword evidence="1" id="KW-0175">Coiled coil</keyword>
<dbReference type="STRING" id="231916.A0A409VXQ6"/>
<reference evidence="4 5" key="1">
    <citation type="journal article" date="2018" name="Evol. Lett.">
        <title>Horizontal gene cluster transfer increased hallucinogenic mushroom diversity.</title>
        <authorList>
            <person name="Reynolds H.T."/>
            <person name="Vijayakumar V."/>
            <person name="Gluck-Thaler E."/>
            <person name="Korotkin H.B."/>
            <person name="Matheny P.B."/>
            <person name="Slot J.C."/>
        </authorList>
    </citation>
    <scope>NUCLEOTIDE SEQUENCE [LARGE SCALE GENOMIC DNA]</scope>
    <source>
        <strain evidence="4 5">SRW20</strain>
    </source>
</reference>
<dbReference type="EMBL" id="NHYE01005517">
    <property type="protein sequence ID" value="PPQ71062.1"/>
    <property type="molecule type" value="Genomic_DNA"/>
</dbReference>
<dbReference type="OrthoDB" id="3068795at2759"/>
<feature type="transmembrane region" description="Helical" evidence="3">
    <location>
        <begin position="266"/>
        <end position="290"/>
    </location>
</feature>
<evidence type="ECO:0000313" key="4">
    <source>
        <dbReference type="EMBL" id="PPQ71062.1"/>
    </source>
</evidence>
<protein>
    <submittedName>
        <fullName evidence="4">Uncharacterized protein</fullName>
    </submittedName>
</protein>
<dbReference type="Proteomes" id="UP000284706">
    <property type="component" value="Unassembled WGS sequence"/>
</dbReference>
<evidence type="ECO:0000256" key="2">
    <source>
        <dbReference type="SAM" id="MobiDB-lite"/>
    </source>
</evidence>
<evidence type="ECO:0000256" key="1">
    <source>
        <dbReference type="SAM" id="Coils"/>
    </source>
</evidence>
<keyword evidence="3" id="KW-0472">Membrane</keyword>
<name>A0A409VXQ6_9AGAR</name>
<proteinExistence type="predicted"/>
<gene>
    <name evidence="4" type="ORF">CVT26_011464</name>
</gene>
<keyword evidence="3" id="KW-0812">Transmembrane</keyword>
<feature type="region of interest" description="Disordered" evidence="2">
    <location>
        <begin position="440"/>
        <end position="468"/>
    </location>
</feature>
<feature type="region of interest" description="Disordered" evidence="2">
    <location>
        <begin position="181"/>
        <end position="253"/>
    </location>
</feature>
<accession>A0A409VXQ6</accession>
<keyword evidence="5" id="KW-1185">Reference proteome</keyword>
<organism evidence="4 5">
    <name type="scientific">Gymnopilus dilepis</name>
    <dbReference type="NCBI Taxonomy" id="231916"/>
    <lineage>
        <taxon>Eukaryota</taxon>
        <taxon>Fungi</taxon>
        <taxon>Dikarya</taxon>
        <taxon>Basidiomycota</taxon>
        <taxon>Agaricomycotina</taxon>
        <taxon>Agaricomycetes</taxon>
        <taxon>Agaricomycetidae</taxon>
        <taxon>Agaricales</taxon>
        <taxon>Agaricineae</taxon>
        <taxon>Hymenogastraceae</taxon>
        <taxon>Gymnopilus</taxon>
    </lineage>
</organism>
<feature type="region of interest" description="Disordered" evidence="2">
    <location>
        <begin position="353"/>
        <end position="423"/>
    </location>
</feature>
<dbReference type="AlphaFoldDB" id="A0A409VXQ6"/>
<keyword evidence="3" id="KW-1133">Transmembrane helix</keyword>
<comment type="caution">
    <text evidence="4">The sequence shown here is derived from an EMBL/GenBank/DDBJ whole genome shotgun (WGS) entry which is preliminary data.</text>
</comment>
<feature type="coiled-coil region" evidence="1">
    <location>
        <begin position="490"/>
        <end position="517"/>
    </location>
</feature>
<evidence type="ECO:0000256" key="3">
    <source>
        <dbReference type="SAM" id="Phobius"/>
    </source>
</evidence>
<evidence type="ECO:0000313" key="5">
    <source>
        <dbReference type="Proteomes" id="UP000284706"/>
    </source>
</evidence>
<feature type="compositionally biased region" description="Low complexity" evidence="2">
    <location>
        <begin position="440"/>
        <end position="459"/>
    </location>
</feature>